<protein>
    <submittedName>
        <fullName evidence="1">Uncharacterized protein</fullName>
    </submittedName>
</protein>
<reference evidence="1 2" key="1">
    <citation type="submission" date="2019-10" db="EMBL/GenBank/DDBJ databases">
        <authorList>
            <consortium name="Melissa Lawson"/>
            <person name="O'neill I."/>
        </authorList>
    </citation>
    <scope>NUCLEOTIDE SEQUENCE [LARGE SCALE GENOMIC DNA]</scope>
    <source>
        <strain evidence="1">LH_23</strain>
    </source>
</reference>
<dbReference type="EMBL" id="CABWKH010000027">
    <property type="protein sequence ID" value="VWQ38399.1"/>
    <property type="molecule type" value="Genomic_DNA"/>
</dbReference>
<comment type="caution">
    <text evidence="1">The sequence shown here is derived from an EMBL/GenBank/DDBJ whole genome shotgun (WGS) entry which is preliminary data.</text>
</comment>
<sequence length="33" mass="3524">MRNLFQRAGNAVRNVAGRIRSAFSRGGSRSSGS</sequence>
<evidence type="ECO:0000313" key="1">
    <source>
        <dbReference type="EMBL" id="VWQ38399.1"/>
    </source>
</evidence>
<dbReference type="Proteomes" id="UP000494246">
    <property type="component" value="Unassembled WGS sequence"/>
</dbReference>
<organism evidence="1 2">
    <name type="scientific">Bifidobacterium longum subsp. infantis</name>
    <dbReference type="NCBI Taxonomy" id="1682"/>
    <lineage>
        <taxon>Bacteria</taxon>
        <taxon>Bacillati</taxon>
        <taxon>Actinomycetota</taxon>
        <taxon>Actinomycetes</taxon>
        <taxon>Bifidobacteriales</taxon>
        <taxon>Bifidobacteriaceae</taxon>
        <taxon>Bifidobacterium</taxon>
    </lineage>
</organism>
<gene>
    <name evidence="1" type="ORF">BIFLH23_02101</name>
</gene>
<name>A0A8U0LJ00_BIFLI</name>
<proteinExistence type="predicted"/>
<accession>A0A8U0LJ00</accession>
<evidence type="ECO:0000313" key="2">
    <source>
        <dbReference type="Proteomes" id="UP000494246"/>
    </source>
</evidence>
<dbReference type="AlphaFoldDB" id="A0A8U0LJ00"/>